<dbReference type="PANTHER" id="PTHR33164:SF64">
    <property type="entry name" value="TRANSCRIPTIONAL REGULATOR SLYA"/>
    <property type="match status" value="1"/>
</dbReference>
<dbReference type="SMART" id="SM00347">
    <property type="entry name" value="HTH_MARR"/>
    <property type="match status" value="1"/>
</dbReference>
<dbReference type="Proteomes" id="UP001597371">
    <property type="component" value="Unassembled WGS sequence"/>
</dbReference>
<feature type="domain" description="HTH marR-type" evidence="4">
    <location>
        <begin position="1"/>
        <end position="129"/>
    </location>
</feature>
<name>A0ABW5CPN1_9HYPH</name>
<evidence type="ECO:0000313" key="6">
    <source>
        <dbReference type="Proteomes" id="UP001597371"/>
    </source>
</evidence>
<dbReference type="PANTHER" id="PTHR33164">
    <property type="entry name" value="TRANSCRIPTIONAL REGULATOR, MARR FAMILY"/>
    <property type="match status" value="1"/>
</dbReference>
<dbReference type="SUPFAM" id="SSF46785">
    <property type="entry name" value="Winged helix' DNA-binding domain"/>
    <property type="match status" value="1"/>
</dbReference>
<evidence type="ECO:0000256" key="2">
    <source>
        <dbReference type="ARBA" id="ARBA00023125"/>
    </source>
</evidence>
<keyword evidence="6" id="KW-1185">Reference proteome</keyword>
<accession>A0ABW5CPN1</accession>
<gene>
    <name evidence="5" type="ORF">ACFSKQ_12480</name>
</gene>
<dbReference type="InterPro" id="IPR039422">
    <property type="entry name" value="MarR/SlyA-like"/>
</dbReference>
<dbReference type="EMBL" id="JBHUIJ010000015">
    <property type="protein sequence ID" value="MFD2238266.1"/>
    <property type="molecule type" value="Genomic_DNA"/>
</dbReference>
<keyword evidence="3" id="KW-0804">Transcription</keyword>
<dbReference type="RefSeq" id="WP_245195662.1">
    <property type="nucleotide sequence ID" value="NZ_CP072611.1"/>
</dbReference>
<dbReference type="Pfam" id="PF12802">
    <property type="entry name" value="MarR_2"/>
    <property type="match status" value="1"/>
</dbReference>
<reference evidence="6" key="1">
    <citation type="journal article" date="2019" name="Int. J. Syst. Evol. Microbiol.">
        <title>The Global Catalogue of Microorganisms (GCM) 10K type strain sequencing project: providing services to taxonomists for standard genome sequencing and annotation.</title>
        <authorList>
            <consortium name="The Broad Institute Genomics Platform"/>
            <consortium name="The Broad Institute Genome Sequencing Center for Infectious Disease"/>
            <person name="Wu L."/>
            <person name="Ma J."/>
        </authorList>
    </citation>
    <scope>NUCLEOTIDE SEQUENCE [LARGE SCALE GENOMIC DNA]</scope>
    <source>
        <strain evidence="6">ZS-35-S2</strain>
    </source>
</reference>
<keyword evidence="2" id="KW-0238">DNA-binding</keyword>
<dbReference type="PROSITE" id="PS50995">
    <property type="entry name" value="HTH_MARR_2"/>
    <property type="match status" value="1"/>
</dbReference>
<dbReference type="InterPro" id="IPR000835">
    <property type="entry name" value="HTH_MarR-typ"/>
</dbReference>
<sequence>MLFVGTARRWRAALDARLADIGLSDATWGPLVHVSRSGGGLSQKELAARVGIDGSSLVRLLDILSAKELIERRQDPSDRRSNLLFLTEAGTSAVQEIHRVLLEIEAQLLADVDDVEIAALTDALERIDARVTSIRREEV</sequence>
<protein>
    <submittedName>
        <fullName evidence="5">MarR family winged helix-turn-helix transcriptional regulator</fullName>
    </submittedName>
</protein>
<proteinExistence type="predicted"/>
<evidence type="ECO:0000313" key="5">
    <source>
        <dbReference type="EMBL" id="MFD2238266.1"/>
    </source>
</evidence>
<dbReference type="PRINTS" id="PR00598">
    <property type="entry name" value="HTHMARR"/>
</dbReference>
<comment type="caution">
    <text evidence="5">The sequence shown here is derived from an EMBL/GenBank/DDBJ whole genome shotgun (WGS) entry which is preliminary data.</text>
</comment>
<organism evidence="5 6">
    <name type="scientific">Aureimonas populi</name>
    <dbReference type="NCBI Taxonomy" id="1701758"/>
    <lineage>
        <taxon>Bacteria</taxon>
        <taxon>Pseudomonadati</taxon>
        <taxon>Pseudomonadota</taxon>
        <taxon>Alphaproteobacteria</taxon>
        <taxon>Hyphomicrobiales</taxon>
        <taxon>Aurantimonadaceae</taxon>
        <taxon>Aureimonas</taxon>
    </lineage>
</organism>
<evidence type="ECO:0000259" key="4">
    <source>
        <dbReference type="PROSITE" id="PS50995"/>
    </source>
</evidence>
<dbReference type="InterPro" id="IPR036390">
    <property type="entry name" value="WH_DNA-bd_sf"/>
</dbReference>
<evidence type="ECO:0000256" key="1">
    <source>
        <dbReference type="ARBA" id="ARBA00023015"/>
    </source>
</evidence>
<dbReference type="Gene3D" id="1.10.10.10">
    <property type="entry name" value="Winged helix-like DNA-binding domain superfamily/Winged helix DNA-binding domain"/>
    <property type="match status" value="1"/>
</dbReference>
<evidence type="ECO:0000256" key="3">
    <source>
        <dbReference type="ARBA" id="ARBA00023163"/>
    </source>
</evidence>
<dbReference type="InterPro" id="IPR036388">
    <property type="entry name" value="WH-like_DNA-bd_sf"/>
</dbReference>
<keyword evidence="1" id="KW-0805">Transcription regulation</keyword>